<evidence type="ECO:0000313" key="3">
    <source>
        <dbReference type="Proteomes" id="UP000244924"/>
    </source>
</evidence>
<evidence type="ECO:0000313" key="2">
    <source>
        <dbReference type="EMBL" id="SPH23916.1"/>
    </source>
</evidence>
<protein>
    <submittedName>
        <fullName evidence="2">Uncharacterized protein</fullName>
    </submittedName>
</protein>
<sequence length="149" mass="14994">MIGIDTSTMAGARPAVRSLALAMIVWPVSPALAQDGVLDLEALQQRHEAQTAITSPAPPAPVVVAPQPTDNAPAPVSVAASIDGFAAAHAFPDDLDGLLALVEMEIAARPAVSNGLASSCAVVAELGGSGPLWQEHCGRGDAAEEEAGQ</sequence>
<name>A0A2R8BKL1_9RHOB</name>
<proteinExistence type="predicted"/>
<evidence type="ECO:0000256" key="1">
    <source>
        <dbReference type="SAM" id="SignalP"/>
    </source>
</evidence>
<reference evidence="2 3" key="1">
    <citation type="submission" date="2018-03" db="EMBL/GenBank/DDBJ databases">
        <authorList>
            <person name="Keele B.F."/>
        </authorList>
    </citation>
    <scope>NUCLEOTIDE SEQUENCE [LARGE SCALE GENOMIC DNA]</scope>
    <source>
        <strain evidence="2 3">CECT 8626</strain>
    </source>
</reference>
<keyword evidence="1" id="KW-0732">Signal</keyword>
<keyword evidence="3" id="KW-1185">Reference proteome</keyword>
<organism evidence="2 3">
    <name type="scientific">Albidovulum aquaemixtae</name>
    <dbReference type="NCBI Taxonomy" id="1542388"/>
    <lineage>
        <taxon>Bacteria</taxon>
        <taxon>Pseudomonadati</taxon>
        <taxon>Pseudomonadota</taxon>
        <taxon>Alphaproteobacteria</taxon>
        <taxon>Rhodobacterales</taxon>
        <taxon>Paracoccaceae</taxon>
        <taxon>Albidovulum</taxon>
    </lineage>
</organism>
<dbReference type="AlphaFoldDB" id="A0A2R8BKL1"/>
<dbReference type="RefSeq" id="WP_108853980.1">
    <property type="nucleotide sequence ID" value="NZ_OMOQ01000002.1"/>
</dbReference>
<dbReference type="Proteomes" id="UP000244924">
    <property type="component" value="Unassembled WGS sequence"/>
</dbReference>
<gene>
    <name evidence="2" type="ORF">DEA8626_02993</name>
</gene>
<accession>A0A2R8BKL1</accession>
<dbReference type="EMBL" id="OMOQ01000002">
    <property type="protein sequence ID" value="SPH23916.1"/>
    <property type="molecule type" value="Genomic_DNA"/>
</dbReference>
<feature type="signal peptide" evidence="1">
    <location>
        <begin position="1"/>
        <end position="33"/>
    </location>
</feature>
<feature type="chain" id="PRO_5015330643" evidence="1">
    <location>
        <begin position="34"/>
        <end position="149"/>
    </location>
</feature>